<proteinExistence type="predicted"/>
<dbReference type="InterPro" id="IPR026838">
    <property type="entry name" value="YheC/D"/>
</dbReference>
<evidence type="ECO:0008006" key="3">
    <source>
        <dbReference type="Google" id="ProtNLM"/>
    </source>
</evidence>
<reference evidence="1 2" key="1">
    <citation type="submission" date="2017-03" db="EMBL/GenBank/DDBJ databases">
        <title>Paenibacillus larvae genome sequencing.</title>
        <authorList>
            <person name="Dingman D.W."/>
        </authorList>
    </citation>
    <scope>NUCLEOTIDE SEQUENCE [LARGE SCALE GENOMIC DNA]</scope>
    <source>
        <strain evidence="1 2">SAG 10367</strain>
    </source>
</reference>
<dbReference type="AlphaFoldDB" id="A0A1V0UVF0"/>
<dbReference type="RefSeq" id="WP_083040927.1">
    <property type="nucleotide sequence ID" value="NZ_CP020557.1"/>
</dbReference>
<evidence type="ECO:0000313" key="1">
    <source>
        <dbReference type="EMBL" id="ARF69116.1"/>
    </source>
</evidence>
<name>A0A1V0UVF0_9BACL</name>
<sequence length="399" mass="44935">MSISIQSYLSLGILATDCAQGVPSGDESFYRKLIREGRLLGLTVFVFTPTLIDWEQATTRGFTCLPECGGFIEINFPLPGLVYDRCFNRDAAGYRLYKYTVSRLRNTPGLRFLGAGVKGKWEVYQLLKEDEQISSILPQTIRYRNLTQLLRPLDRGKILFFKPDGGSQGKGAVRILKDKKGFYYLTGKNTENKSFSHWFHTETDFSSFVRTFAGRKPYLIQPDLNLTASEGIPFDIRSLMQKNEHGHWELTGMAVRTGEPGSPTSNLHGGGKAREVLPFLTAHFGKYKARQLAKDVAGYSWRIAAVLEKKRGRMAELGIDFGISPDSRIWLLEVNSKPGRSAFRQLGNPKIFRKAVANPVRYAACLARHSRGQQQVPLPPCSITTVPLDQPEWDNRHLV</sequence>
<dbReference type="Pfam" id="PF14398">
    <property type="entry name" value="ATPgrasp_YheCD"/>
    <property type="match status" value="1"/>
</dbReference>
<accession>A0A1V0UVF0</accession>
<organism evidence="1 2">
    <name type="scientific">Paenibacillus larvae subsp. pulvifaciens</name>
    <dbReference type="NCBI Taxonomy" id="1477"/>
    <lineage>
        <taxon>Bacteria</taxon>
        <taxon>Bacillati</taxon>
        <taxon>Bacillota</taxon>
        <taxon>Bacilli</taxon>
        <taxon>Bacillales</taxon>
        <taxon>Paenibacillaceae</taxon>
        <taxon>Paenibacillus</taxon>
    </lineage>
</organism>
<protein>
    <recommendedName>
        <fullName evidence="3">Endospore coat-associated protein YheD</fullName>
    </recommendedName>
</protein>
<dbReference type="EMBL" id="CP020557">
    <property type="protein sequence ID" value="ARF69116.1"/>
    <property type="molecule type" value="Genomic_DNA"/>
</dbReference>
<gene>
    <name evidence="1" type="ORF">B7C51_16825</name>
</gene>
<evidence type="ECO:0000313" key="2">
    <source>
        <dbReference type="Proteomes" id="UP000192727"/>
    </source>
</evidence>
<dbReference type="Proteomes" id="UP000192727">
    <property type="component" value="Chromosome"/>
</dbReference>
<dbReference type="Gene3D" id="3.30.470.20">
    <property type="entry name" value="ATP-grasp fold, B domain"/>
    <property type="match status" value="1"/>
</dbReference>
<dbReference type="SUPFAM" id="SSF56059">
    <property type="entry name" value="Glutathione synthetase ATP-binding domain-like"/>
    <property type="match status" value="1"/>
</dbReference>